<dbReference type="InterPro" id="IPR013325">
    <property type="entry name" value="RNA_pol_sigma_r2"/>
</dbReference>
<sequence length="247" mass="29134">MQEADVTNYILSAASGDELARERLINHYKPYIINTVGHVCRRYITWSDEESSIGLLAFNRAIETYDINAQKSFLNYVYLLVKRDLIDHFRRERKVMHLPLEINHDDESPSINLYEVEKSMDSYQQTVQKNDLIEEILELSLVLSEYGVEFDELENFSPKHRKTKEKLVAVADDFLNYPDLVESFLKKKRLPVSTYVKKSGHRVKTFERHRKYIVTLVIVKLHPEWRQLSEYIQVSLGSEENHEIKNV</sequence>
<keyword evidence="4 6" id="KW-0238">DNA-binding</keyword>
<dbReference type="GO" id="GO:0016987">
    <property type="term" value="F:sigma factor activity"/>
    <property type="evidence" value="ECO:0007669"/>
    <property type="project" value="UniProtKB-UniRule"/>
</dbReference>
<feature type="DNA-binding region" description="H-T-H motif" evidence="6">
    <location>
        <begin position="192"/>
        <end position="211"/>
    </location>
</feature>
<dbReference type="OrthoDB" id="3190733at2"/>
<name>A0A6A8D976_9BACI</name>
<dbReference type="PIRSF" id="PIRSF038953">
    <property type="entry name" value="SigI"/>
    <property type="match status" value="1"/>
</dbReference>
<dbReference type="InterPro" id="IPR014244">
    <property type="entry name" value="RNA_pol_sigma-I"/>
</dbReference>
<evidence type="ECO:0000256" key="4">
    <source>
        <dbReference type="ARBA" id="ARBA00023125"/>
    </source>
</evidence>
<dbReference type="HAMAP" id="MF_02064">
    <property type="entry name" value="Sigma70_SigI"/>
    <property type="match status" value="1"/>
</dbReference>
<comment type="caution">
    <text evidence="8">The sequence shown here is derived from an EMBL/GenBank/DDBJ whole genome shotgun (WGS) entry which is preliminary data.</text>
</comment>
<proteinExistence type="inferred from homology"/>
<protein>
    <recommendedName>
        <fullName evidence="6">RNA polymerase sigma factor SigI</fullName>
    </recommendedName>
</protein>
<evidence type="ECO:0000256" key="2">
    <source>
        <dbReference type="ARBA" id="ARBA00023015"/>
    </source>
</evidence>
<comment type="subunit">
    <text evidence="6">Interacts with RsgI.</text>
</comment>
<feature type="short sequence motif" description="Polymerase core binding" evidence="6">
    <location>
        <begin position="49"/>
        <end position="62"/>
    </location>
</feature>
<feature type="domain" description="RNA polymerase sigma-70 region 2" evidence="7">
    <location>
        <begin position="24"/>
        <end position="94"/>
    </location>
</feature>
<evidence type="ECO:0000256" key="1">
    <source>
        <dbReference type="ARBA" id="ARBA00022490"/>
    </source>
</evidence>
<keyword evidence="6" id="KW-0346">Stress response</keyword>
<keyword evidence="9" id="KW-1185">Reference proteome</keyword>
<keyword evidence="1 6" id="KW-0963">Cytoplasm</keyword>
<evidence type="ECO:0000256" key="6">
    <source>
        <dbReference type="HAMAP-Rule" id="MF_02064"/>
    </source>
</evidence>
<evidence type="ECO:0000313" key="9">
    <source>
        <dbReference type="Proteomes" id="UP000799092"/>
    </source>
</evidence>
<dbReference type="Proteomes" id="UP000799092">
    <property type="component" value="Unassembled WGS sequence"/>
</dbReference>
<dbReference type="GO" id="GO:0005737">
    <property type="term" value="C:cytoplasm"/>
    <property type="evidence" value="ECO:0007669"/>
    <property type="project" value="UniProtKB-SubCell"/>
</dbReference>
<dbReference type="InterPro" id="IPR007627">
    <property type="entry name" value="RNA_pol_sigma70_r2"/>
</dbReference>
<evidence type="ECO:0000259" key="7">
    <source>
        <dbReference type="Pfam" id="PF04542"/>
    </source>
</evidence>
<comment type="function">
    <text evidence="6">Sigma factors are initiation factors that promote the attachment of RNA polymerase to specific initiation sites and are then released.</text>
</comment>
<dbReference type="Pfam" id="PF04542">
    <property type="entry name" value="Sigma70_r2"/>
    <property type="match status" value="1"/>
</dbReference>
<gene>
    <name evidence="6" type="primary">sigI</name>
    <name evidence="8" type="ORF">GH741_00170</name>
</gene>
<keyword evidence="3 6" id="KW-0731">Sigma factor</keyword>
<comment type="subcellular location">
    <subcellularLocation>
        <location evidence="6">Cytoplasm</location>
    </subcellularLocation>
</comment>
<dbReference type="EMBL" id="WJNG01000001">
    <property type="protein sequence ID" value="MRH41086.1"/>
    <property type="molecule type" value="Genomic_DNA"/>
</dbReference>
<evidence type="ECO:0000256" key="3">
    <source>
        <dbReference type="ARBA" id="ARBA00023082"/>
    </source>
</evidence>
<dbReference type="RefSeq" id="WP_153734757.1">
    <property type="nucleotide sequence ID" value="NZ_WJNG01000001.1"/>
</dbReference>
<dbReference type="GO" id="GO:0006352">
    <property type="term" value="P:DNA-templated transcription initiation"/>
    <property type="evidence" value="ECO:0007669"/>
    <property type="project" value="UniProtKB-UniRule"/>
</dbReference>
<organism evidence="8 9">
    <name type="scientific">Aquibacillus halophilus</name>
    <dbReference type="NCBI Taxonomy" id="930132"/>
    <lineage>
        <taxon>Bacteria</taxon>
        <taxon>Bacillati</taxon>
        <taxon>Bacillota</taxon>
        <taxon>Bacilli</taxon>
        <taxon>Bacillales</taxon>
        <taxon>Bacillaceae</taxon>
        <taxon>Aquibacillus</taxon>
    </lineage>
</organism>
<reference evidence="8" key="1">
    <citation type="submission" date="2019-11" db="EMBL/GenBank/DDBJ databases">
        <authorList>
            <person name="Li J."/>
        </authorList>
    </citation>
    <scope>NUCLEOTIDE SEQUENCE</scope>
    <source>
        <strain evidence="8">B6B</strain>
    </source>
</reference>
<dbReference type="GO" id="GO:0003677">
    <property type="term" value="F:DNA binding"/>
    <property type="evidence" value="ECO:0007669"/>
    <property type="project" value="UniProtKB-UniRule"/>
</dbReference>
<dbReference type="Gene3D" id="1.10.1740.10">
    <property type="match status" value="1"/>
</dbReference>
<evidence type="ECO:0000256" key="5">
    <source>
        <dbReference type="ARBA" id="ARBA00023163"/>
    </source>
</evidence>
<evidence type="ECO:0000313" key="8">
    <source>
        <dbReference type="EMBL" id="MRH41086.1"/>
    </source>
</evidence>
<comment type="similarity">
    <text evidence="6">Belongs to the sigma-70 factor family. SigI subfamily.</text>
</comment>
<comment type="activity regulation">
    <text evidence="6">Negatively regulated by the anti-sigma-I factor RsgI.</text>
</comment>
<dbReference type="AlphaFoldDB" id="A0A6A8D976"/>
<dbReference type="SUPFAM" id="SSF88946">
    <property type="entry name" value="Sigma2 domain of RNA polymerase sigma factors"/>
    <property type="match status" value="1"/>
</dbReference>
<keyword evidence="5 6" id="KW-0804">Transcription</keyword>
<keyword evidence="2 6" id="KW-0805">Transcription regulation</keyword>
<accession>A0A6A8D976</accession>